<dbReference type="Proteomes" id="UP001208131">
    <property type="component" value="Unassembled WGS sequence"/>
</dbReference>
<proteinExistence type="predicted"/>
<sequence>MRIDGDVADVINKSKNDFYEKYEYLKPDIEKSWLEEKVDNACEWCKEHWKEILITVTIVIGAVLAIAMVTSVSKLANFGTSNQLLINIPRTFEFTSGLSGLFSLNGSIINWLKEK</sequence>
<keyword evidence="3" id="KW-1185">Reference proteome</keyword>
<feature type="transmembrane region" description="Helical" evidence="1">
    <location>
        <begin position="52"/>
        <end position="72"/>
    </location>
</feature>
<protein>
    <submittedName>
        <fullName evidence="2">Uncharacterized protein</fullName>
    </submittedName>
</protein>
<evidence type="ECO:0000256" key="1">
    <source>
        <dbReference type="SAM" id="Phobius"/>
    </source>
</evidence>
<reference evidence="2 3" key="1">
    <citation type="journal article" date="2021" name="ISME Commun">
        <title>Automated analysis of genomic sequences facilitates high-throughput and comprehensive description of bacteria.</title>
        <authorList>
            <person name="Hitch T.C.A."/>
        </authorList>
    </citation>
    <scope>NUCLEOTIDE SEQUENCE [LARGE SCALE GENOMIC DNA]</scope>
    <source>
        <strain evidence="2 3">Sanger_31</strain>
    </source>
</reference>
<keyword evidence="1" id="KW-0472">Membrane</keyword>
<organism evidence="2 3">
    <name type="scientific">Hominimerdicola aceti</name>
    <dbReference type="NCBI Taxonomy" id="2981726"/>
    <lineage>
        <taxon>Bacteria</taxon>
        <taxon>Bacillati</taxon>
        <taxon>Bacillota</taxon>
        <taxon>Clostridia</taxon>
        <taxon>Eubacteriales</taxon>
        <taxon>Oscillospiraceae</taxon>
        <taxon>Hominimerdicola</taxon>
    </lineage>
</organism>
<keyword evidence="1" id="KW-0812">Transmembrane</keyword>
<dbReference type="AlphaFoldDB" id="A0AAE3IHW5"/>
<keyword evidence="1" id="KW-1133">Transmembrane helix</keyword>
<evidence type="ECO:0000313" key="2">
    <source>
        <dbReference type="EMBL" id="MCU6706295.1"/>
    </source>
</evidence>
<dbReference type="EMBL" id="JAOQJZ010000010">
    <property type="protein sequence ID" value="MCU6706295.1"/>
    <property type="molecule type" value="Genomic_DNA"/>
</dbReference>
<comment type="caution">
    <text evidence="2">The sequence shown here is derived from an EMBL/GenBank/DDBJ whole genome shotgun (WGS) entry which is preliminary data.</text>
</comment>
<evidence type="ECO:0000313" key="3">
    <source>
        <dbReference type="Proteomes" id="UP001208131"/>
    </source>
</evidence>
<gene>
    <name evidence="2" type="ORF">OCV57_10230</name>
</gene>
<name>A0AAE3IHW5_9FIRM</name>
<dbReference type="RefSeq" id="WP_195551407.1">
    <property type="nucleotide sequence ID" value="NZ_JAOQJZ010000010.1"/>
</dbReference>
<accession>A0AAE3IHW5</accession>